<dbReference type="AlphaFoldDB" id="A0A383EV23"/>
<feature type="non-terminal residue" evidence="1">
    <location>
        <position position="36"/>
    </location>
</feature>
<accession>A0A383EV23</accession>
<sequence length="36" mass="4184">MAVAFLQCSPTGTIKVIESVPPLKRWRNRPDRKLFK</sequence>
<evidence type="ECO:0000313" key="1">
    <source>
        <dbReference type="EMBL" id="SVE60424.1"/>
    </source>
</evidence>
<dbReference type="EMBL" id="UINC01228908">
    <property type="protein sequence ID" value="SVE60424.1"/>
    <property type="molecule type" value="Genomic_DNA"/>
</dbReference>
<proteinExistence type="predicted"/>
<protein>
    <submittedName>
        <fullName evidence="1">Uncharacterized protein</fullName>
    </submittedName>
</protein>
<gene>
    <name evidence="1" type="ORF">METZ01_LOCUS513278</name>
</gene>
<organism evidence="1">
    <name type="scientific">marine metagenome</name>
    <dbReference type="NCBI Taxonomy" id="408172"/>
    <lineage>
        <taxon>unclassified sequences</taxon>
        <taxon>metagenomes</taxon>
        <taxon>ecological metagenomes</taxon>
    </lineage>
</organism>
<name>A0A383EV23_9ZZZZ</name>
<reference evidence="1" key="1">
    <citation type="submission" date="2018-05" db="EMBL/GenBank/DDBJ databases">
        <authorList>
            <person name="Lanie J.A."/>
            <person name="Ng W.-L."/>
            <person name="Kazmierczak K.M."/>
            <person name="Andrzejewski T.M."/>
            <person name="Davidsen T.M."/>
            <person name="Wayne K.J."/>
            <person name="Tettelin H."/>
            <person name="Glass J.I."/>
            <person name="Rusch D."/>
            <person name="Podicherti R."/>
            <person name="Tsui H.-C.T."/>
            <person name="Winkler M.E."/>
        </authorList>
    </citation>
    <scope>NUCLEOTIDE SEQUENCE</scope>
</reference>